<organism evidence="3 4">
    <name type="scientific">Gossypium anomalum</name>
    <dbReference type="NCBI Taxonomy" id="47600"/>
    <lineage>
        <taxon>Eukaryota</taxon>
        <taxon>Viridiplantae</taxon>
        <taxon>Streptophyta</taxon>
        <taxon>Embryophyta</taxon>
        <taxon>Tracheophyta</taxon>
        <taxon>Spermatophyta</taxon>
        <taxon>Magnoliopsida</taxon>
        <taxon>eudicotyledons</taxon>
        <taxon>Gunneridae</taxon>
        <taxon>Pentapetalae</taxon>
        <taxon>rosids</taxon>
        <taxon>malvids</taxon>
        <taxon>Malvales</taxon>
        <taxon>Malvaceae</taxon>
        <taxon>Malvoideae</taxon>
        <taxon>Gossypium</taxon>
    </lineage>
</organism>
<evidence type="ECO:0000313" key="3">
    <source>
        <dbReference type="EMBL" id="KAG8499862.1"/>
    </source>
</evidence>
<gene>
    <name evidence="3" type="ORF">CXB51_006279</name>
</gene>
<dbReference type="Pfam" id="PF00226">
    <property type="entry name" value="DnaJ"/>
    <property type="match status" value="1"/>
</dbReference>
<dbReference type="InterPro" id="IPR053232">
    <property type="entry name" value="DnaJ_C/III_chloroplastic"/>
</dbReference>
<dbReference type="FunFam" id="1.10.287.110:FF:000145">
    <property type="entry name" value="Chaperone protein dnaJ 20, chloroplastic"/>
    <property type="match status" value="1"/>
</dbReference>
<dbReference type="GO" id="GO:0009507">
    <property type="term" value="C:chloroplast"/>
    <property type="evidence" value="ECO:0007669"/>
    <property type="project" value="TreeGrafter"/>
</dbReference>
<dbReference type="PANTHER" id="PTHR45090">
    <property type="entry name" value="CHAPERONE PROTEIN DNAJ 20 CHLOROPLASTIC"/>
    <property type="match status" value="1"/>
</dbReference>
<dbReference type="InterPro" id="IPR018253">
    <property type="entry name" value="DnaJ_domain_CS"/>
</dbReference>
<keyword evidence="4" id="KW-1185">Reference proteome</keyword>
<dbReference type="PRINTS" id="PR00625">
    <property type="entry name" value="JDOMAIN"/>
</dbReference>
<sequence>MRCSYGLTAIPGTDARFFSPETSFLQLRRTFQPTRIKFGSFKIKAKIDEARKEMSFYELLGISERGTSLEIKQAYKQLARKYHPDVSPPDRVEEYTERFIRVQEAYETLSDPRRRALYDKDLALGIHLAFSARRRYQYDEKSRVQTWAPAILPQFAMGLEDRSEWKNRWQSQLSELKRRSMNRDAGGNMSWGARMRRQREELSKEL</sequence>
<dbReference type="EMBL" id="JAHUZN010000003">
    <property type="protein sequence ID" value="KAG8499862.1"/>
    <property type="molecule type" value="Genomic_DNA"/>
</dbReference>
<evidence type="ECO:0000259" key="2">
    <source>
        <dbReference type="PROSITE" id="PS50076"/>
    </source>
</evidence>
<dbReference type="InterPro" id="IPR001623">
    <property type="entry name" value="DnaJ_domain"/>
</dbReference>
<dbReference type="Proteomes" id="UP000701853">
    <property type="component" value="Chromosome 3"/>
</dbReference>
<dbReference type="SMART" id="SM00271">
    <property type="entry name" value="DnaJ"/>
    <property type="match status" value="1"/>
</dbReference>
<dbReference type="PROSITE" id="PS50076">
    <property type="entry name" value="DNAJ_2"/>
    <property type="match status" value="1"/>
</dbReference>
<dbReference type="PANTHER" id="PTHR45090:SF4">
    <property type="entry name" value="J DOMAIN-CONTAINING PROTEIN"/>
    <property type="match status" value="1"/>
</dbReference>
<dbReference type="CDD" id="cd06257">
    <property type="entry name" value="DnaJ"/>
    <property type="match status" value="1"/>
</dbReference>
<feature type="region of interest" description="Disordered" evidence="1">
    <location>
        <begin position="186"/>
        <end position="206"/>
    </location>
</feature>
<proteinExistence type="predicted"/>
<protein>
    <recommendedName>
        <fullName evidence="2">J domain-containing protein</fullName>
    </recommendedName>
</protein>
<evidence type="ECO:0000313" key="4">
    <source>
        <dbReference type="Proteomes" id="UP000701853"/>
    </source>
</evidence>
<comment type="caution">
    <text evidence="3">The sequence shown here is derived from an EMBL/GenBank/DDBJ whole genome shotgun (WGS) entry which is preliminary data.</text>
</comment>
<dbReference type="PROSITE" id="PS00636">
    <property type="entry name" value="DNAJ_1"/>
    <property type="match status" value="1"/>
</dbReference>
<reference evidence="3 4" key="1">
    <citation type="journal article" date="2021" name="bioRxiv">
        <title>The Gossypium anomalum genome as a resource for cotton improvement and evolutionary analysis of hybrid incompatibility.</title>
        <authorList>
            <person name="Grover C.E."/>
            <person name="Yuan D."/>
            <person name="Arick M.A."/>
            <person name="Miller E.R."/>
            <person name="Hu G."/>
            <person name="Peterson D.G."/>
            <person name="Wendel J.F."/>
            <person name="Udall J.A."/>
        </authorList>
    </citation>
    <scope>NUCLEOTIDE SEQUENCE [LARGE SCALE GENOMIC DNA]</scope>
    <source>
        <strain evidence="3">JFW-Udall</strain>
        <tissue evidence="3">Leaf</tissue>
    </source>
</reference>
<name>A0A8J5ZF19_9ROSI</name>
<dbReference type="AlphaFoldDB" id="A0A8J5ZF19"/>
<evidence type="ECO:0000256" key="1">
    <source>
        <dbReference type="SAM" id="MobiDB-lite"/>
    </source>
</evidence>
<feature type="domain" description="J" evidence="2">
    <location>
        <begin position="55"/>
        <end position="122"/>
    </location>
</feature>
<dbReference type="SUPFAM" id="SSF46565">
    <property type="entry name" value="Chaperone J-domain"/>
    <property type="match status" value="1"/>
</dbReference>
<dbReference type="Gene3D" id="1.10.287.110">
    <property type="entry name" value="DnaJ domain"/>
    <property type="match status" value="1"/>
</dbReference>
<dbReference type="InterPro" id="IPR036869">
    <property type="entry name" value="J_dom_sf"/>
</dbReference>
<dbReference type="OrthoDB" id="445556at2759"/>
<accession>A0A8J5ZF19</accession>